<evidence type="ECO:0000313" key="2">
    <source>
        <dbReference type="EMBL" id="MFC7205062.1"/>
    </source>
</evidence>
<keyword evidence="3" id="KW-1185">Reference proteome</keyword>
<dbReference type="RefSeq" id="WP_390225298.1">
    <property type="nucleotide sequence ID" value="NZ_JBHTAA010000005.1"/>
</dbReference>
<keyword evidence="1" id="KW-0378">Hydrolase</keyword>
<dbReference type="GO" id="GO:0016787">
    <property type="term" value="F:hydrolase activity"/>
    <property type="evidence" value="ECO:0007669"/>
    <property type="project" value="UniProtKB-KW"/>
</dbReference>
<dbReference type="SUPFAM" id="SSF55144">
    <property type="entry name" value="LigT-like"/>
    <property type="match status" value="1"/>
</dbReference>
<sequence length="165" mass="18438">MYSLNVPVPGQVSRLASDLFPYLTAFDRIRDRHTLVCKRFEDSNRKRLQESLRHALRGSPAFEVQVTGIDYFESPPVGSAPVVYLAIESPGLFDLHDRLTDEFGTVEGLEGENYTPHVTLARSGSLADAQALAERDIDPITWTVSRLELYDPEFRESVATVSLPA</sequence>
<reference evidence="2 3" key="1">
    <citation type="journal article" date="2019" name="Int. J. Syst. Evol. Microbiol.">
        <title>The Global Catalogue of Microorganisms (GCM) 10K type strain sequencing project: providing services to taxonomists for standard genome sequencing and annotation.</title>
        <authorList>
            <consortium name="The Broad Institute Genomics Platform"/>
            <consortium name="The Broad Institute Genome Sequencing Center for Infectious Disease"/>
            <person name="Wu L."/>
            <person name="Ma J."/>
        </authorList>
    </citation>
    <scope>NUCLEOTIDE SEQUENCE [LARGE SCALE GENOMIC DNA]</scope>
    <source>
        <strain evidence="2 3">DSM 29988</strain>
    </source>
</reference>
<keyword evidence="2" id="KW-0436">Ligase</keyword>
<dbReference type="Proteomes" id="UP001596481">
    <property type="component" value="Unassembled WGS sequence"/>
</dbReference>
<accession>A0ABD5ZJ43</accession>
<evidence type="ECO:0000313" key="3">
    <source>
        <dbReference type="Proteomes" id="UP001596481"/>
    </source>
</evidence>
<proteinExistence type="predicted"/>
<dbReference type="Pfam" id="PF13563">
    <property type="entry name" value="2_5_RNA_ligase2"/>
    <property type="match status" value="1"/>
</dbReference>
<dbReference type="PANTHER" id="PTHR35561">
    <property type="entry name" value="RNA 2',3'-CYCLIC PHOSPHODIESTERASE"/>
    <property type="match status" value="1"/>
</dbReference>
<dbReference type="EMBL" id="JBHTAA010000005">
    <property type="protein sequence ID" value="MFC7205062.1"/>
    <property type="molecule type" value="Genomic_DNA"/>
</dbReference>
<gene>
    <name evidence="2" type="ORF">ACFQJC_16205</name>
</gene>
<organism evidence="2 3">
    <name type="scientific">Haloferax namakaokahaiae</name>
    <dbReference type="NCBI Taxonomy" id="1748331"/>
    <lineage>
        <taxon>Archaea</taxon>
        <taxon>Methanobacteriati</taxon>
        <taxon>Methanobacteriota</taxon>
        <taxon>Stenosarchaea group</taxon>
        <taxon>Halobacteria</taxon>
        <taxon>Halobacteriales</taxon>
        <taxon>Haloferacaceae</taxon>
        <taxon>Haloferax</taxon>
    </lineage>
</organism>
<protein>
    <submittedName>
        <fullName evidence="2">2'-5' RNA ligase family protein</fullName>
    </submittedName>
</protein>
<dbReference type="InterPro" id="IPR009097">
    <property type="entry name" value="Cyclic_Pdiesterase"/>
</dbReference>
<dbReference type="AlphaFoldDB" id="A0ABD5ZJ43"/>
<dbReference type="Gene3D" id="3.90.1140.10">
    <property type="entry name" value="Cyclic phosphodiesterase"/>
    <property type="match status" value="1"/>
</dbReference>
<dbReference type="PANTHER" id="PTHR35561:SF1">
    <property type="entry name" value="RNA 2',3'-CYCLIC PHOSPHODIESTERASE"/>
    <property type="match status" value="1"/>
</dbReference>
<name>A0ABD5ZJ43_9EURY</name>
<dbReference type="InterPro" id="IPR004175">
    <property type="entry name" value="RNA_CPDase"/>
</dbReference>
<dbReference type="GO" id="GO:0016874">
    <property type="term" value="F:ligase activity"/>
    <property type="evidence" value="ECO:0007669"/>
    <property type="project" value="UniProtKB-KW"/>
</dbReference>
<evidence type="ECO:0000256" key="1">
    <source>
        <dbReference type="ARBA" id="ARBA00022801"/>
    </source>
</evidence>
<comment type="caution">
    <text evidence="2">The sequence shown here is derived from an EMBL/GenBank/DDBJ whole genome shotgun (WGS) entry which is preliminary data.</text>
</comment>